<gene>
    <name evidence="9" type="ORF">GCM10023188_19160</name>
</gene>
<proteinExistence type="predicted"/>
<dbReference type="SMART" id="SM00091">
    <property type="entry name" value="PAS"/>
    <property type="match status" value="2"/>
</dbReference>
<dbReference type="InterPro" id="IPR035965">
    <property type="entry name" value="PAS-like_dom_sf"/>
</dbReference>
<dbReference type="SMART" id="SM00387">
    <property type="entry name" value="HATPase_c"/>
    <property type="match status" value="1"/>
</dbReference>
<dbReference type="InterPro" id="IPR052162">
    <property type="entry name" value="Sensor_kinase/Photoreceptor"/>
</dbReference>
<dbReference type="InterPro" id="IPR036890">
    <property type="entry name" value="HATPase_C_sf"/>
</dbReference>
<dbReference type="Pfam" id="PF02518">
    <property type="entry name" value="HATPase_c"/>
    <property type="match status" value="1"/>
</dbReference>
<dbReference type="PROSITE" id="PS50113">
    <property type="entry name" value="PAC"/>
    <property type="match status" value="1"/>
</dbReference>
<dbReference type="InterPro" id="IPR003661">
    <property type="entry name" value="HisK_dim/P_dom"/>
</dbReference>
<keyword evidence="5" id="KW-0418">Kinase</keyword>
<comment type="catalytic activity">
    <reaction evidence="1">
        <text>ATP + protein L-histidine = ADP + protein N-phospho-L-histidine.</text>
        <dbReference type="EC" id="2.7.13.3"/>
    </reaction>
</comment>
<dbReference type="PROSITE" id="PS50109">
    <property type="entry name" value="HIS_KIN"/>
    <property type="match status" value="1"/>
</dbReference>
<dbReference type="RefSeq" id="WP_345158621.1">
    <property type="nucleotide sequence ID" value="NZ_BAABHC010000010.1"/>
</dbReference>
<evidence type="ECO:0000259" key="6">
    <source>
        <dbReference type="PROSITE" id="PS50109"/>
    </source>
</evidence>
<name>A0ABP8LKL5_9BACT</name>
<dbReference type="SUPFAM" id="SSF47384">
    <property type="entry name" value="Homodimeric domain of signal transducing histidine kinase"/>
    <property type="match status" value="1"/>
</dbReference>
<dbReference type="Gene3D" id="1.10.287.130">
    <property type="match status" value="1"/>
</dbReference>
<dbReference type="SUPFAM" id="SSF55874">
    <property type="entry name" value="ATPase domain of HSP90 chaperone/DNA topoisomerase II/histidine kinase"/>
    <property type="match status" value="1"/>
</dbReference>
<dbReference type="InterPro" id="IPR004358">
    <property type="entry name" value="Sig_transdc_His_kin-like_C"/>
</dbReference>
<dbReference type="InterPro" id="IPR013656">
    <property type="entry name" value="PAS_4"/>
</dbReference>
<keyword evidence="10" id="KW-1185">Reference proteome</keyword>
<dbReference type="InterPro" id="IPR036097">
    <property type="entry name" value="HisK_dim/P_sf"/>
</dbReference>
<evidence type="ECO:0000313" key="10">
    <source>
        <dbReference type="Proteomes" id="UP001500552"/>
    </source>
</evidence>
<evidence type="ECO:0000256" key="1">
    <source>
        <dbReference type="ARBA" id="ARBA00000085"/>
    </source>
</evidence>
<dbReference type="NCBIfam" id="TIGR00229">
    <property type="entry name" value="sensory_box"/>
    <property type="match status" value="1"/>
</dbReference>
<dbReference type="EC" id="2.7.13.3" evidence="2"/>
<keyword evidence="4" id="KW-0808">Transferase</keyword>
<dbReference type="PANTHER" id="PTHR43304">
    <property type="entry name" value="PHYTOCHROME-LIKE PROTEIN CPH1"/>
    <property type="match status" value="1"/>
</dbReference>
<feature type="domain" description="PAC" evidence="8">
    <location>
        <begin position="224"/>
        <end position="277"/>
    </location>
</feature>
<dbReference type="Proteomes" id="UP001500552">
    <property type="component" value="Unassembled WGS sequence"/>
</dbReference>
<dbReference type="InterPro" id="IPR005467">
    <property type="entry name" value="His_kinase_dom"/>
</dbReference>
<dbReference type="InterPro" id="IPR000014">
    <property type="entry name" value="PAS"/>
</dbReference>
<dbReference type="CDD" id="cd00082">
    <property type="entry name" value="HisKA"/>
    <property type="match status" value="1"/>
</dbReference>
<sequence>MLHINEISAAYAYSGTPHLVLSCQPDYTLVAVNAAYCDWCGGTEEDLLHQGIFSAQAAIADLTGLPEERLVQTFQQVVSSRSPTKLKVERFLLPGRKAHYGQRGGLLEIYPIVDNDQTVYLVLALAVPGGMDFPDTALSARPARPAPTAHQSLEVIFDSLANVLFVLEIEAPGLYRFSFANRAFQVTTGLPVERVIGSYVHDIIPEPSLALVREKYREAIQTKEQVSWQEVSDYPTGQKTGEVSVVPVLDDQGNCLRLVGMVHDITEHKEAEAKQHRLAQDLYRHNRDLRQFTYIVSHNLRAPVANLLGLVRHLPKVEPGTDLFQQYTTYLTTSVEKLDAVLTDINMVLSIRDRQRLADPEPIALADVCRQAGQDLATELAACGGRLSVQIDPGFTVRASQAYLYSIFHNLISNAIKYRSSERALQINVTSYRTAELEKVMQFSDNGSGFDMNRFGNDVFKLYKRFHGSGEGRGIGLFLVKTHVEAIGGYIKVQSEPSAGTTFTIHFKAGL</sequence>
<evidence type="ECO:0000313" key="9">
    <source>
        <dbReference type="EMBL" id="GAA4431527.1"/>
    </source>
</evidence>
<dbReference type="Gene3D" id="3.30.450.20">
    <property type="entry name" value="PAS domain"/>
    <property type="match status" value="1"/>
</dbReference>
<dbReference type="CDD" id="cd00130">
    <property type="entry name" value="PAS"/>
    <property type="match status" value="1"/>
</dbReference>
<reference evidence="10" key="1">
    <citation type="journal article" date="2019" name="Int. J. Syst. Evol. Microbiol.">
        <title>The Global Catalogue of Microorganisms (GCM) 10K type strain sequencing project: providing services to taxonomists for standard genome sequencing and annotation.</title>
        <authorList>
            <consortium name="The Broad Institute Genomics Platform"/>
            <consortium name="The Broad Institute Genome Sequencing Center for Infectious Disease"/>
            <person name="Wu L."/>
            <person name="Ma J."/>
        </authorList>
    </citation>
    <scope>NUCLEOTIDE SEQUENCE [LARGE SCALE GENOMIC DNA]</scope>
    <source>
        <strain evidence="10">JCM 17926</strain>
    </source>
</reference>
<dbReference type="InterPro" id="IPR000700">
    <property type="entry name" value="PAS-assoc_C"/>
</dbReference>
<dbReference type="SUPFAM" id="SSF55785">
    <property type="entry name" value="PYP-like sensor domain (PAS domain)"/>
    <property type="match status" value="1"/>
</dbReference>
<dbReference type="PANTHER" id="PTHR43304:SF1">
    <property type="entry name" value="PAC DOMAIN-CONTAINING PROTEIN"/>
    <property type="match status" value="1"/>
</dbReference>
<dbReference type="Gene3D" id="3.30.565.10">
    <property type="entry name" value="Histidine kinase-like ATPase, C-terminal domain"/>
    <property type="match status" value="1"/>
</dbReference>
<comment type="caution">
    <text evidence="9">The sequence shown here is derived from an EMBL/GenBank/DDBJ whole genome shotgun (WGS) entry which is preliminary data.</text>
</comment>
<evidence type="ECO:0000259" key="8">
    <source>
        <dbReference type="PROSITE" id="PS50113"/>
    </source>
</evidence>
<dbReference type="PRINTS" id="PR00344">
    <property type="entry name" value="BCTRLSENSOR"/>
</dbReference>
<evidence type="ECO:0000256" key="2">
    <source>
        <dbReference type="ARBA" id="ARBA00012438"/>
    </source>
</evidence>
<evidence type="ECO:0000256" key="4">
    <source>
        <dbReference type="ARBA" id="ARBA00022679"/>
    </source>
</evidence>
<accession>A0ABP8LKL5</accession>
<feature type="domain" description="PAS" evidence="7">
    <location>
        <begin position="149"/>
        <end position="223"/>
    </location>
</feature>
<evidence type="ECO:0000259" key="7">
    <source>
        <dbReference type="PROSITE" id="PS50112"/>
    </source>
</evidence>
<dbReference type="Pfam" id="PF08448">
    <property type="entry name" value="PAS_4"/>
    <property type="match status" value="1"/>
</dbReference>
<dbReference type="PROSITE" id="PS50112">
    <property type="entry name" value="PAS"/>
    <property type="match status" value="1"/>
</dbReference>
<evidence type="ECO:0000256" key="3">
    <source>
        <dbReference type="ARBA" id="ARBA00022553"/>
    </source>
</evidence>
<feature type="domain" description="Histidine kinase" evidence="6">
    <location>
        <begin position="295"/>
        <end position="511"/>
    </location>
</feature>
<keyword evidence="3" id="KW-0597">Phosphoprotein</keyword>
<dbReference type="InterPro" id="IPR003594">
    <property type="entry name" value="HATPase_dom"/>
</dbReference>
<organism evidence="9 10">
    <name type="scientific">Pontibacter saemangeumensis</name>
    <dbReference type="NCBI Taxonomy" id="1084525"/>
    <lineage>
        <taxon>Bacteria</taxon>
        <taxon>Pseudomonadati</taxon>
        <taxon>Bacteroidota</taxon>
        <taxon>Cytophagia</taxon>
        <taxon>Cytophagales</taxon>
        <taxon>Hymenobacteraceae</taxon>
        <taxon>Pontibacter</taxon>
    </lineage>
</organism>
<dbReference type="EMBL" id="BAABHC010000010">
    <property type="protein sequence ID" value="GAA4431527.1"/>
    <property type="molecule type" value="Genomic_DNA"/>
</dbReference>
<evidence type="ECO:0000256" key="5">
    <source>
        <dbReference type="ARBA" id="ARBA00022777"/>
    </source>
</evidence>
<protein>
    <recommendedName>
        <fullName evidence="2">histidine kinase</fullName>
        <ecNumber evidence="2">2.7.13.3</ecNumber>
    </recommendedName>
</protein>